<dbReference type="CDD" id="cd10507">
    <property type="entry name" value="Zn-ribbon_RPA12"/>
    <property type="match status" value="1"/>
</dbReference>
<evidence type="ECO:0000256" key="4">
    <source>
        <dbReference type="ARBA" id="ARBA00022771"/>
    </source>
</evidence>
<evidence type="ECO:0000313" key="12">
    <source>
        <dbReference type="Proteomes" id="UP000327118"/>
    </source>
</evidence>
<evidence type="ECO:0000256" key="9">
    <source>
        <dbReference type="PIRSR" id="PIRSR005586-2"/>
    </source>
</evidence>
<dbReference type="PIRSF" id="PIRSF005586">
    <property type="entry name" value="RNApol_RpoM"/>
    <property type="match status" value="1"/>
</dbReference>
<keyword evidence="12" id="KW-1185">Reference proteome</keyword>
<feature type="binding site" evidence="8">
    <location>
        <position position="79"/>
    </location>
    <ligand>
        <name>Zn(2+)</name>
        <dbReference type="ChEBI" id="CHEBI:29105"/>
        <label>2</label>
    </ligand>
</feature>
<sequence>MTVQFCPTCGTLFDSSAEETLRCERCGQTTKNEAFWQVQISTSENFPSALRTRLKSHTQKVTKETVGPGPKIEVECAKCLGRDVVYSQVQLRSADEGSTIFYTCLKCGERWRENN</sequence>
<dbReference type="SMART" id="SM00440">
    <property type="entry name" value="ZnF_C2C2"/>
    <property type="match status" value="1"/>
</dbReference>
<feature type="binding site" evidence="8">
    <location>
        <position position="6"/>
    </location>
    <ligand>
        <name>Zn(2+)</name>
        <dbReference type="ChEBI" id="CHEBI:29105"/>
        <label>1</label>
    </ligand>
</feature>
<evidence type="ECO:0000256" key="8">
    <source>
        <dbReference type="PIRSR" id="PIRSR005586-1"/>
    </source>
</evidence>
<dbReference type="EMBL" id="ML739158">
    <property type="protein sequence ID" value="KAE8351704.1"/>
    <property type="molecule type" value="Genomic_DNA"/>
</dbReference>
<comment type="subcellular location">
    <subcellularLocation>
        <location evidence="1">Nucleus</location>
        <location evidence="1">Nucleolus</location>
    </subcellularLocation>
</comment>
<comment type="similarity">
    <text evidence="7">Belongs to the archaeal rpoM/eukaryotic RPA12/RPB9/RPC11 RNA polymerase family.</text>
</comment>
<feature type="binding site" evidence="8">
    <location>
        <position position="9"/>
    </location>
    <ligand>
        <name>Zn(2+)</name>
        <dbReference type="ChEBI" id="CHEBI:29105"/>
        <label>1</label>
    </ligand>
</feature>
<keyword evidence="4 9" id="KW-0863">Zinc-finger</keyword>
<protein>
    <recommendedName>
        <fullName evidence="7">DNA-directed RNA polymerase subunit</fullName>
    </recommendedName>
</protein>
<dbReference type="PANTHER" id="PTHR11239">
    <property type="entry name" value="DNA-DIRECTED RNA POLYMERASE"/>
    <property type="match status" value="1"/>
</dbReference>
<dbReference type="Gene3D" id="2.20.25.10">
    <property type="match status" value="1"/>
</dbReference>
<feature type="zinc finger region" description="C4-type" evidence="9">
    <location>
        <begin position="6"/>
        <end position="26"/>
    </location>
</feature>
<dbReference type="SUPFAM" id="SSF57783">
    <property type="entry name" value="Zinc beta-ribbon"/>
    <property type="match status" value="1"/>
</dbReference>
<dbReference type="OrthoDB" id="10056816at2759"/>
<keyword evidence="7" id="KW-0804">Transcription</keyword>
<keyword evidence="3 8" id="KW-0479">Metal-binding</keyword>
<evidence type="ECO:0000313" key="11">
    <source>
        <dbReference type="EMBL" id="KAE8351704.1"/>
    </source>
</evidence>
<dbReference type="PANTHER" id="PTHR11239:SF14">
    <property type="entry name" value="DNA-DIRECTED RNA POLYMERASE I SUBUNIT RPA12"/>
    <property type="match status" value="1"/>
</dbReference>
<organism evidence="11 12">
    <name type="scientific">Aspergillus coremiiformis</name>
    <dbReference type="NCBI Taxonomy" id="138285"/>
    <lineage>
        <taxon>Eukaryota</taxon>
        <taxon>Fungi</taxon>
        <taxon>Dikarya</taxon>
        <taxon>Ascomycota</taxon>
        <taxon>Pezizomycotina</taxon>
        <taxon>Eurotiomycetes</taxon>
        <taxon>Eurotiomycetidae</taxon>
        <taxon>Eurotiales</taxon>
        <taxon>Aspergillaceae</taxon>
        <taxon>Aspergillus</taxon>
        <taxon>Aspergillus subgen. Circumdati</taxon>
    </lineage>
</organism>
<dbReference type="InterPro" id="IPR001222">
    <property type="entry name" value="Znf_TFIIS"/>
</dbReference>
<feature type="binding site" evidence="8">
    <location>
        <position position="76"/>
    </location>
    <ligand>
        <name>Zn(2+)</name>
        <dbReference type="ChEBI" id="CHEBI:29105"/>
        <label>2</label>
    </ligand>
</feature>
<keyword evidence="2 7" id="KW-0240">DNA-directed RNA polymerase</keyword>
<evidence type="ECO:0000256" key="7">
    <source>
        <dbReference type="PIRNR" id="PIRNR005586"/>
    </source>
</evidence>
<evidence type="ECO:0000256" key="5">
    <source>
        <dbReference type="ARBA" id="ARBA00022833"/>
    </source>
</evidence>
<reference evidence="12" key="1">
    <citation type="submission" date="2019-04" db="EMBL/GenBank/DDBJ databases">
        <title>Friends and foes A comparative genomics studyof 23 Aspergillus species from section Flavi.</title>
        <authorList>
            <consortium name="DOE Joint Genome Institute"/>
            <person name="Kjaerbolling I."/>
            <person name="Vesth T."/>
            <person name="Frisvad J.C."/>
            <person name="Nybo J.L."/>
            <person name="Theobald S."/>
            <person name="Kildgaard S."/>
            <person name="Isbrandt T."/>
            <person name="Kuo A."/>
            <person name="Sato A."/>
            <person name="Lyhne E.K."/>
            <person name="Kogle M.E."/>
            <person name="Wiebenga A."/>
            <person name="Kun R.S."/>
            <person name="Lubbers R.J."/>
            <person name="Makela M.R."/>
            <person name="Barry K."/>
            <person name="Chovatia M."/>
            <person name="Clum A."/>
            <person name="Daum C."/>
            <person name="Haridas S."/>
            <person name="He G."/>
            <person name="LaButti K."/>
            <person name="Lipzen A."/>
            <person name="Mondo S."/>
            <person name="Riley R."/>
            <person name="Salamov A."/>
            <person name="Simmons B.A."/>
            <person name="Magnuson J.K."/>
            <person name="Henrissat B."/>
            <person name="Mortensen U.H."/>
            <person name="Larsen T.O."/>
            <person name="Devries R.P."/>
            <person name="Grigoriev I.V."/>
            <person name="Machida M."/>
            <person name="Baker S.E."/>
            <person name="Andersen M.R."/>
        </authorList>
    </citation>
    <scope>NUCLEOTIDE SEQUENCE [LARGE SCALE GENOMIC DNA]</scope>
    <source>
        <strain evidence="12">CBS 553.77</strain>
    </source>
</reference>
<dbReference type="Proteomes" id="UP000327118">
    <property type="component" value="Unassembled WGS sequence"/>
</dbReference>
<proteinExistence type="inferred from homology"/>
<dbReference type="GO" id="GO:0005736">
    <property type="term" value="C:RNA polymerase I complex"/>
    <property type="evidence" value="ECO:0007669"/>
    <property type="project" value="TreeGrafter"/>
</dbReference>
<name>A0A5N6Z223_9EURO</name>
<comment type="function">
    <text evidence="7">DNA-dependent RNA polymerase catalyzes the transcription of DNA into RNA using the four ribonucleoside triphosphates as substrates.</text>
</comment>
<dbReference type="GO" id="GO:0006363">
    <property type="term" value="P:termination of RNA polymerase I transcription"/>
    <property type="evidence" value="ECO:0007669"/>
    <property type="project" value="TreeGrafter"/>
</dbReference>
<dbReference type="AlphaFoldDB" id="A0A5N6Z223"/>
<dbReference type="GO" id="GO:0008270">
    <property type="term" value="F:zinc ion binding"/>
    <property type="evidence" value="ECO:0007669"/>
    <property type="project" value="UniProtKB-KW"/>
</dbReference>
<keyword evidence="6 7" id="KW-0539">Nucleus</keyword>
<feature type="binding site" evidence="8">
    <location>
        <position position="104"/>
    </location>
    <ligand>
        <name>Zn(2+)</name>
        <dbReference type="ChEBI" id="CHEBI:29105"/>
        <label>2</label>
    </ligand>
</feature>
<dbReference type="PROSITE" id="PS00466">
    <property type="entry name" value="ZF_TFIIS_1"/>
    <property type="match status" value="1"/>
</dbReference>
<dbReference type="GO" id="GO:0003676">
    <property type="term" value="F:nucleic acid binding"/>
    <property type="evidence" value="ECO:0007669"/>
    <property type="project" value="InterPro"/>
</dbReference>
<dbReference type="PROSITE" id="PS51133">
    <property type="entry name" value="ZF_TFIIS_2"/>
    <property type="match status" value="1"/>
</dbReference>
<evidence type="ECO:0000256" key="1">
    <source>
        <dbReference type="ARBA" id="ARBA00004604"/>
    </source>
</evidence>
<feature type="domain" description="TFIIS-type" evidence="10">
    <location>
        <begin position="72"/>
        <end position="112"/>
    </location>
</feature>
<evidence type="ECO:0000256" key="3">
    <source>
        <dbReference type="ARBA" id="ARBA00022723"/>
    </source>
</evidence>
<feature type="binding site" evidence="8">
    <location>
        <position position="107"/>
    </location>
    <ligand>
        <name>Zn(2+)</name>
        <dbReference type="ChEBI" id="CHEBI:29105"/>
        <label>2</label>
    </ligand>
</feature>
<evidence type="ECO:0000256" key="2">
    <source>
        <dbReference type="ARBA" id="ARBA00022478"/>
    </source>
</evidence>
<evidence type="ECO:0000259" key="10">
    <source>
        <dbReference type="PROSITE" id="PS51133"/>
    </source>
</evidence>
<dbReference type="GO" id="GO:0003899">
    <property type="term" value="F:DNA-directed RNA polymerase activity"/>
    <property type="evidence" value="ECO:0007669"/>
    <property type="project" value="InterPro"/>
</dbReference>
<dbReference type="InterPro" id="IPR012164">
    <property type="entry name" value="Rpa12/Rpb9/Rpc10/TFS"/>
</dbReference>
<accession>A0A5N6Z223</accession>
<dbReference type="InterPro" id="IPR034004">
    <property type="entry name" value="Zn_ribbon_RPA12_C"/>
</dbReference>
<keyword evidence="5 8" id="KW-0862">Zinc</keyword>
<dbReference type="Pfam" id="PF01096">
    <property type="entry name" value="Zn_ribbon_TFIIS"/>
    <property type="match status" value="1"/>
</dbReference>
<feature type="binding site" evidence="8">
    <location>
        <position position="26"/>
    </location>
    <ligand>
        <name>Zn(2+)</name>
        <dbReference type="ChEBI" id="CHEBI:29105"/>
        <label>1</label>
    </ligand>
</feature>
<gene>
    <name evidence="11" type="ORF">BDV28DRAFT_158505</name>
</gene>
<feature type="binding site" evidence="8">
    <location>
        <position position="23"/>
    </location>
    <ligand>
        <name>Zn(2+)</name>
        <dbReference type="ChEBI" id="CHEBI:29105"/>
        <label>1</label>
    </ligand>
</feature>
<evidence type="ECO:0000256" key="6">
    <source>
        <dbReference type="ARBA" id="ARBA00023242"/>
    </source>
</evidence>